<organism evidence="4 5">
    <name type="scientific">Calothrix parietina FACHB-288</name>
    <dbReference type="NCBI Taxonomy" id="2692896"/>
    <lineage>
        <taxon>Bacteria</taxon>
        <taxon>Bacillati</taxon>
        <taxon>Cyanobacteriota</taxon>
        <taxon>Cyanophyceae</taxon>
        <taxon>Nostocales</taxon>
        <taxon>Calotrichaceae</taxon>
        <taxon>Calothrix</taxon>
    </lineage>
</organism>
<protein>
    <submittedName>
        <fullName evidence="4">Response regulator transcription factor</fullName>
    </submittedName>
</protein>
<reference evidence="4 5" key="1">
    <citation type="journal article" date="2020" name="ISME J.">
        <title>Comparative genomics reveals insights into cyanobacterial evolution and habitat adaptation.</title>
        <authorList>
            <person name="Chen M.Y."/>
            <person name="Teng W.K."/>
            <person name="Zhao L."/>
            <person name="Hu C.X."/>
            <person name="Zhou Y.K."/>
            <person name="Han B.P."/>
            <person name="Song L.R."/>
            <person name="Shu W.S."/>
        </authorList>
    </citation>
    <scope>NUCLEOTIDE SEQUENCE [LARGE SCALE GENOMIC DNA]</scope>
    <source>
        <strain evidence="4 5">FACHB-288</strain>
    </source>
</reference>
<dbReference type="SUPFAM" id="SSF52172">
    <property type="entry name" value="CheY-like"/>
    <property type="match status" value="1"/>
</dbReference>
<dbReference type="Proteomes" id="UP000658514">
    <property type="component" value="Unassembled WGS sequence"/>
</dbReference>
<dbReference type="InterPro" id="IPR011006">
    <property type="entry name" value="CheY-like_superfamily"/>
</dbReference>
<dbReference type="InterPro" id="IPR001789">
    <property type="entry name" value="Sig_transdc_resp-reg_receiver"/>
</dbReference>
<evidence type="ECO:0000313" key="5">
    <source>
        <dbReference type="Proteomes" id="UP000658514"/>
    </source>
</evidence>
<keyword evidence="2" id="KW-0597">Phosphoprotein</keyword>
<dbReference type="InterPro" id="IPR039420">
    <property type="entry name" value="WalR-like"/>
</dbReference>
<keyword evidence="1" id="KW-0238">DNA-binding</keyword>
<feature type="domain" description="Response regulatory" evidence="3">
    <location>
        <begin position="12"/>
        <end position="139"/>
    </location>
</feature>
<evidence type="ECO:0000259" key="3">
    <source>
        <dbReference type="PROSITE" id="PS50110"/>
    </source>
</evidence>
<accession>A0ABR8A887</accession>
<comment type="caution">
    <text evidence="4">The sequence shown here is derived from an EMBL/GenBank/DDBJ whole genome shotgun (WGS) entry which is preliminary data.</text>
</comment>
<sequence>MNQCLAKKVSLQILLVDSYDIALNATAQLVKTQYPDGNIISTRTANDAINKIVNWQPDLIIMDIYLPEKLGEIAQTKTGLDFLQQVMQKYPKLNIFVQSPYVKRLVQIKPAIVKHQGGFVIADKNVTSQEMLSIIDGALKGFTRIKGITDIYIYPDIYEKLNLKPEILKLLSLAFNEGLQDKAIAAHICVSERTVRKHWETLQAALGIDCHELRNQGINIRVFTKIRARAAGLID</sequence>
<feature type="modified residue" description="4-aspartylphosphate" evidence="2">
    <location>
        <position position="63"/>
    </location>
</feature>
<evidence type="ECO:0000313" key="4">
    <source>
        <dbReference type="EMBL" id="MBD2196068.1"/>
    </source>
</evidence>
<proteinExistence type="predicted"/>
<dbReference type="EMBL" id="JACJQH010000015">
    <property type="protein sequence ID" value="MBD2196068.1"/>
    <property type="molecule type" value="Genomic_DNA"/>
</dbReference>
<dbReference type="PROSITE" id="PS50110">
    <property type="entry name" value="RESPONSE_REGULATORY"/>
    <property type="match status" value="1"/>
</dbReference>
<dbReference type="InterPro" id="IPR036388">
    <property type="entry name" value="WH-like_DNA-bd_sf"/>
</dbReference>
<evidence type="ECO:0000256" key="2">
    <source>
        <dbReference type="PROSITE-ProRule" id="PRU00169"/>
    </source>
</evidence>
<gene>
    <name evidence="4" type="ORF">H6G24_11255</name>
</gene>
<keyword evidence="5" id="KW-1185">Reference proteome</keyword>
<evidence type="ECO:0000256" key="1">
    <source>
        <dbReference type="ARBA" id="ARBA00023125"/>
    </source>
</evidence>
<dbReference type="Gene3D" id="1.10.10.10">
    <property type="entry name" value="Winged helix-like DNA-binding domain superfamily/Winged helix DNA-binding domain"/>
    <property type="match status" value="1"/>
</dbReference>
<dbReference type="PANTHER" id="PTHR43214">
    <property type="entry name" value="TWO-COMPONENT RESPONSE REGULATOR"/>
    <property type="match status" value="1"/>
</dbReference>
<dbReference type="PANTHER" id="PTHR43214:SF43">
    <property type="entry name" value="TWO-COMPONENT RESPONSE REGULATOR"/>
    <property type="match status" value="1"/>
</dbReference>
<name>A0ABR8A887_9CYAN</name>
<dbReference type="Gene3D" id="3.40.50.2300">
    <property type="match status" value="1"/>
</dbReference>